<keyword evidence="3" id="KW-1185">Reference proteome</keyword>
<proteinExistence type="predicted"/>
<gene>
    <name evidence="2" type="ORF">Fcan01_05762</name>
</gene>
<accession>A0A226ERU2</accession>
<dbReference type="Proteomes" id="UP000198287">
    <property type="component" value="Unassembled WGS sequence"/>
</dbReference>
<feature type="chain" id="PRO_5012759377" evidence="1">
    <location>
        <begin position="22"/>
        <end position="436"/>
    </location>
</feature>
<feature type="signal peptide" evidence="1">
    <location>
        <begin position="1"/>
        <end position="21"/>
    </location>
</feature>
<name>A0A226ERU2_FOLCA</name>
<dbReference type="OrthoDB" id="6346805at2759"/>
<evidence type="ECO:0000313" key="3">
    <source>
        <dbReference type="Proteomes" id="UP000198287"/>
    </source>
</evidence>
<protein>
    <submittedName>
        <fullName evidence="2">Icarapin-like</fullName>
    </submittedName>
</protein>
<comment type="caution">
    <text evidence="2">The sequence shown here is derived from an EMBL/GenBank/DDBJ whole genome shotgun (WGS) entry which is preliminary data.</text>
</comment>
<evidence type="ECO:0000313" key="2">
    <source>
        <dbReference type="EMBL" id="OXA60229.1"/>
    </source>
</evidence>
<evidence type="ECO:0000256" key="1">
    <source>
        <dbReference type="SAM" id="SignalP"/>
    </source>
</evidence>
<keyword evidence="1" id="KW-0732">Signal</keyword>
<dbReference type="AlphaFoldDB" id="A0A226ERU2"/>
<organism evidence="2 3">
    <name type="scientific">Folsomia candida</name>
    <name type="common">Springtail</name>
    <dbReference type="NCBI Taxonomy" id="158441"/>
    <lineage>
        <taxon>Eukaryota</taxon>
        <taxon>Metazoa</taxon>
        <taxon>Ecdysozoa</taxon>
        <taxon>Arthropoda</taxon>
        <taxon>Hexapoda</taxon>
        <taxon>Collembola</taxon>
        <taxon>Entomobryomorpha</taxon>
        <taxon>Isotomoidea</taxon>
        <taxon>Isotomidae</taxon>
        <taxon>Proisotominae</taxon>
        <taxon>Folsomia</taxon>
    </lineage>
</organism>
<reference evidence="2 3" key="1">
    <citation type="submission" date="2015-12" db="EMBL/GenBank/DDBJ databases">
        <title>The genome of Folsomia candida.</title>
        <authorList>
            <person name="Faddeeva A."/>
            <person name="Derks M.F."/>
            <person name="Anvar Y."/>
            <person name="Smit S."/>
            <person name="Van Straalen N."/>
            <person name="Roelofs D."/>
        </authorList>
    </citation>
    <scope>NUCLEOTIDE SEQUENCE [LARGE SCALE GENOMIC DNA]</scope>
    <source>
        <strain evidence="2 3">VU population</strain>
        <tissue evidence="2">Whole body</tissue>
    </source>
</reference>
<dbReference type="EMBL" id="LNIX01000002">
    <property type="protein sequence ID" value="OXA60229.1"/>
    <property type="molecule type" value="Genomic_DNA"/>
</dbReference>
<sequence length="436" mass="48091">MKVSCSVMLGYFAIFVAIASASPLTLEREKEADKSMSVVDVPAGLFEPEVVAEDKPKPAVLVEKTKTEAVGDVVKPVEKVEDTKKVQLGEGVPPASEDGPNVFGIRFPSILIIRRPQVFQDPFAGFQSPFFGGFNRRPIFAPPPFVDSAEQPEQVKERETIGAQDSKVEEQRLNQTVSNVIQRMHQQFNNVFANLFNPQGFAMPQRPIFPQFPPQPFFARPSIFSPLPDDSSEEDALNFDKLPANYKNSTSETKVIDGQLVTVNKTVHKISGNNSNGFFHFSVINVRPNAPEAVPEAEVVAPAPITPVVTPAESVPPQTVVPTEEKTPEVIVVEMDPAMNEVDRADNEQLPEVELKSTYEIRGDNGVLPTNGQELTADEDMVKIVPIQSEKLIQGSKGKPFTDLASDIRVNNLMENSKQARVRALFDPEEVEIFEV</sequence>